<reference evidence="2 4" key="1">
    <citation type="journal article" date="2014" name="BMC Genomics">
        <title>Genome sequence of Anopheles sinensis provides insight into genetics basis of mosquito competence for malaria parasites.</title>
        <authorList>
            <person name="Zhou D."/>
            <person name="Zhang D."/>
            <person name="Ding G."/>
            <person name="Shi L."/>
            <person name="Hou Q."/>
            <person name="Ye Y."/>
            <person name="Xu Y."/>
            <person name="Zhou H."/>
            <person name="Xiong C."/>
            <person name="Li S."/>
            <person name="Yu J."/>
            <person name="Hong S."/>
            <person name="Yu X."/>
            <person name="Zou P."/>
            <person name="Chen C."/>
            <person name="Chang X."/>
            <person name="Wang W."/>
            <person name="Lv Y."/>
            <person name="Sun Y."/>
            <person name="Ma L."/>
            <person name="Shen B."/>
            <person name="Zhu C."/>
        </authorList>
    </citation>
    <scope>NUCLEOTIDE SEQUENCE [LARGE SCALE GENOMIC DNA]</scope>
</reference>
<protein>
    <submittedName>
        <fullName evidence="2">AGAP009460-PA-like protein</fullName>
    </submittedName>
</protein>
<dbReference type="AlphaFoldDB" id="A0A084VPR0"/>
<evidence type="ECO:0000256" key="1">
    <source>
        <dbReference type="SAM" id="MobiDB-lite"/>
    </source>
</evidence>
<name>A0A084VPR0_ANOSI</name>
<dbReference type="STRING" id="74873.A0A084VPR0"/>
<organism evidence="2">
    <name type="scientific">Anopheles sinensis</name>
    <name type="common">Mosquito</name>
    <dbReference type="NCBI Taxonomy" id="74873"/>
    <lineage>
        <taxon>Eukaryota</taxon>
        <taxon>Metazoa</taxon>
        <taxon>Ecdysozoa</taxon>
        <taxon>Arthropoda</taxon>
        <taxon>Hexapoda</taxon>
        <taxon>Insecta</taxon>
        <taxon>Pterygota</taxon>
        <taxon>Neoptera</taxon>
        <taxon>Endopterygota</taxon>
        <taxon>Diptera</taxon>
        <taxon>Nematocera</taxon>
        <taxon>Culicoidea</taxon>
        <taxon>Culicidae</taxon>
        <taxon>Anophelinae</taxon>
        <taxon>Anopheles</taxon>
    </lineage>
</organism>
<keyword evidence="4" id="KW-1185">Reference proteome</keyword>
<dbReference type="EnsemblMetazoa" id="ASIC007337-RA">
    <property type="protein sequence ID" value="ASIC007337-PA"/>
    <property type="gene ID" value="ASIC007337"/>
</dbReference>
<dbReference type="Gene3D" id="1.10.510.10">
    <property type="entry name" value="Transferase(Phosphotransferase) domain 1"/>
    <property type="match status" value="1"/>
</dbReference>
<evidence type="ECO:0000313" key="4">
    <source>
        <dbReference type="Proteomes" id="UP000030765"/>
    </source>
</evidence>
<evidence type="ECO:0000313" key="2">
    <source>
        <dbReference type="EMBL" id="KFB39954.1"/>
    </source>
</evidence>
<evidence type="ECO:0000313" key="3">
    <source>
        <dbReference type="EnsemblMetazoa" id="ASIC007337-PA"/>
    </source>
</evidence>
<gene>
    <name evidence="2" type="ORF">ZHAS_00007337</name>
</gene>
<dbReference type="VEuPathDB" id="VectorBase:ASIS023609"/>
<reference evidence="3" key="2">
    <citation type="submission" date="2020-05" db="UniProtKB">
        <authorList>
            <consortium name="EnsemblMetazoa"/>
        </authorList>
    </citation>
    <scope>IDENTIFICATION</scope>
</reference>
<proteinExistence type="predicted"/>
<dbReference type="EMBL" id="ATLV01015028">
    <property type="status" value="NOT_ANNOTATED_CDS"/>
    <property type="molecule type" value="Genomic_DNA"/>
</dbReference>
<accession>A0A084VPR0</accession>
<dbReference type="VEuPathDB" id="VectorBase:ASIC007337"/>
<dbReference type="InterPro" id="IPR011009">
    <property type="entry name" value="Kinase-like_dom_sf"/>
</dbReference>
<dbReference type="Proteomes" id="UP000030765">
    <property type="component" value="Unassembled WGS sequence"/>
</dbReference>
<dbReference type="SUPFAM" id="SSF56112">
    <property type="entry name" value="Protein kinase-like (PK-like)"/>
    <property type="match status" value="1"/>
</dbReference>
<sequence length="87" mass="9927">MLAFDPMERISVDEALFHPYIHLWYSEKDVNRPAPAPYDHSIDAQNLTVQQWKALLYEEIRDIQQTMTLDEAPSPSGAVDPAGEEGR</sequence>
<dbReference type="OrthoDB" id="192887at2759"/>
<dbReference type="EMBL" id="KE524999">
    <property type="protein sequence ID" value="KFB39954.1"/>
    <property type="molecule type" value="Genomic_DNA"/>
</dbReference>
<dbReference type="Gene3D" id="3.30.200.20">
    <property type="entry name" value="Phosphorylase Kinase, domain 1"/>
    <property type="match status" value="1"/>
</dbReference>
<feature type="region of interest" description="Disordered" evidence="1">
    <location>
        <begin position="66"/>
        <end position="87"/>
    </location>
</feature>